<reference evidence="1 2" key="1">
    <citation type="submission" date="2018-08" db="EMBL/GenBank/DDBJ databases">
        <title>A genome reference for cultivated species of the human gut microbiota.</title>
        <authorList>
            <person name="Zou Y."/>
            <person name="Xue W."/>
            <person name="Luo G."/>
        </authorList>
    </citation>
    <scope>NUCLEOTIDE SEQUENCE [LARGE SCALE GENOMIC DNA]</scope>
    <source>
        <strain evidence="1 2">AF34-33</strain>
    </source>
</reference>
<organism evidence="1 2">
    <name type="scientific">Butyricimonas virosa</name>
    <dbReference type="NCBI Taxonomy" id="544645"/>
    <lineage>
        <taxon>Bacteria</taxon>
        <taxon>Pseudomonadati</taxon>
        <taxon>Bacteroidota</taxon>
        <taxon>Bacteroidia</taxon>
        <taxon>Bacteroidales</taxon>
        <taxon>Odoribacteraceae</taxon>
        <taxon>Butyricimonas</taxon>
    </lineage>
</organism>
<dbReference type="AlphaFoldDB" id="A0A415QPB1"/>
<protein>
    <submittedName>
        <fullName evidence="1">Uncharacterized protein</fullName>
    </submittedName>
</protein>
<dbReference type="Proteomes" id="UP000286038">
    <property type="component" value="Unassembled WGS sequence"/>
</dbReference>
<comment type="caution">
    <text evidence="1">The sequence shown here is derived from an EMBL/GenBank/DDBJ whole genome shotgun (WGS) entry which is preliminary data.</text>
</comment>
<name>A0A415QPB1_9BACT</name>
<dbReference type="EMBL" id="QRPV01000003">
    <property type="protein sequence ID" value="RHM46245.1"/>
    <property type="molecule type" value="Genomic_DNA"/>
</dbReference>
<dbReference type="RefSeq" id="WP_118449037.1">
    <property type="nucleotide sequence ID" value="NZ_CABJDM010000003.1"/>
</dbReference>
<sequence>METVKNQTTEVYYVKYNGQIEKAQLSEIGKVKMLCLLEHPGKGAPIPISSPSFSGCSMDEVIDKFGLGDFVIVTI</sequence>
<accession>A0A415QPB1</accession>
<evidence type="ECO:0000313" key="1">
    <source>
        <dbReference type="EMBL" id="RHM46245.1"/>
    </source>
</evidence>
<proteinExistence type="predicted"/>
<evidence type="ECO:0000313" key="2">
    <source>
        <dbReference type="Proteomes" id="UP000286038"/>
    </source>
</evidence>
<gene>
    <name evidence="1" type="ORF">DWZ68_04635</name>
</gene>